<dbReference type="PANTHER" id="PTHR30050:SF4">
    <property type="entry name" value="ATP-BINDING PROTEIN RV3427C IN INSERTION SEQUENCE-RELATED"/>
    <property type="match status" value="1"/>
</dbReference>
<dbReference type="OrthoDB" id="2052561at2"/>
<dbReference type="PIRSF" id="PIRSF003073">
    <property type="entry name" value="DNAC_TnpB_IstB"/>
    <property type="match status" value="1"/>
</dbReference>
<dbReference type="PANTHER" id="PTHR30050">
    <property type="entry name" value="CHROMOSOMAL REPLICATION INITIATOR PROTEIN DNAA"/>
    <property type="match status" value="1"/>
</dbReference>
<evidence type="ECO:0000313" key="5">
    <source>
        <dbReference type="Proteomes" id="UP000306477"/>
    </source>
</evidence>
<sequence>MTNDNTIVKLNEMRLSAMAETYINQLSNPDYQDLSFDDRFSLLVDIEYSKRKNNKLDRLIKTANFRYSNACVEDIEYLPDRKLDKSLILRLAECQYIQDCHNVMILGASGNGKSYLASALGVSACRKFHKVKYVRLPDLLEELAVARGQGIFQKTIKQYKKVDLLILDEWLLSPLENTQERDLLEIIESRHQTASTIFCSQFAPEGWYERIGESTIADAILDRIVHDSYTIFIDGQVSMRERHGLKSNN</sequence>
<dbReference type="InterPro" id="IPR047661">
    <property type="entry name" value="IstB"/>
</dbReference>
<dbReference type="RefSeq" id="WP_136379227.1">
    <property type="nucleotide sequence ID" value="NZ_SLUB01000011.1"/>
</dbReference>
<protein>
    <submittedName>
        <fullName evidence="4">AAA family ATPase</fullName>
    </submittedName>
</protein>
<dbReference type="Gene3D" id="3.40.50.300">
    <property type="entry name" value="P-loop containing nucleotide triphosphate hydrolases"/>
    <property type="match status" value="1"/>
</dbReference>
<gene>
    <name evidence="4" type="ORF">E1I69_08750</name>
</gene>
<keyword evidence="1" id="KW-0547">Nucleotide-binding</keyword>
<dbReference type="Pfam" id="PF01695">
    <property type="entry name" value="IstB_IS21"/>
    <property type="match status" value="1"/>
</dbReference>
<dbReference type="InterPro" id="IPR002611">
    <property type="entry name" value="IstB_ATP-bd"/>
</dbReference>
<dbReference type="Proteomes" id="UP000306477">
    <property type="component" value="Unassembled WGS sequence"/>
</dbReference>
<dbReference type="AlphaFoldDB" id="A0A4S3PU62"/>
<dbReference type="SUPFAM" id="SSF52540">
    <property type="entry name" value="P-loop containing nucleoside triphosphate hydrolases"/>
    <property type="match status" value="1"/>
</dbReference>
<evidence type="ECO:0000256" key="1">
    <source>
        <dbReference type="ARBA" id="ARBA00022741"/>
    </source>
</evidence>
<evidence type="ECO:0000313" key="4">
    <source>
        <dbReference type="EMBL" id="THE13178.1"/>
    </source>
</evidence>
<reference evidence="4 5" key="1">
    <citation type="journal article" date="2019" name="Indoor Air">
        <title>Impacts of indoor surface finishes on bacterial viability.</title>
        <authorList>
            <person name="Hu J."/>
            <person name="Maamar S.B."/>
            <person name="Glawe A.J."/>
            <person name="Gottel N."/>
            <person name="Gilbert J.A."/>
            <person name="Hartmann E.M."/>
        </authorList>
    </citation>
    <scope>NUCLEOTIDE SEQUENCE [LARGE SCALE GENOMIC DNA]</scope>
    <source>
        <strain evidence="4 5">AF060A6</strain>
    </source>
</reference>
<dbReference type="EMBL" id="SLUB01000011">
    <property type="protein sequence ID" value="THE13178.1"/>
    <property type="molecule type" value="Genomic_DNA"/>
</dbReference>
<comment type="caution">
    <text evidence="4">The sequence shown here is derived from an EMBL/GenBank/DDBJ whole genome shotgun (WGS) entry which is preliminary data.</text>
</comment>
<accession>A0A4S3PU62</accession>
<dbReference type="GO" id="GO:0005524">
    <property type="term" value="F:ATP binding"/>
    <property type="evidence" value="ECO:0007669"/>
    <property type="project" value="UniProtKB-KW"/>
</dbReference>
<evidence type="ECO:0000256" key="2">
    <source>
        <dbReference type="ARBA" id="ARBA00022840"/>
    </source>
</evidence>
<dbReference type="CDD" id="cd00009">
    <property type="entry name" value="AAA"/>
    <property type="match status" value="1"/>
</dbReference>
<name>A0A4S3PU62_9BACI</name>
<dbReference type="InterPro" id="IPR027417">
    <property type="entry name" value="P-loop_NTPase"/>
</dbReference>
<organism evidence="4 5">
    <name type="scientific">Bacillus timonensis</name>
    <dbReference type="NCBI Taxonomy" id="1033734"/>
    <lineage>
        <taxon>Bacteria</taxon>
        <taxon>Bacillati</taxon>
        <taxon>Bacillota</taxon>
        <taxon>Bacilli</taxon>
        <taxon>Bacillales</taxon>
        <taxon>Bacillaceae</taxon>
        <taxon>Bacillus</taxon>
    </lineage>
</organism>
<dbReference type="GO" id="GO:0006260">
    <property type="term" value="P:DNA replication"/>
    <property type="evidence" value="ECO:0007669"/>
    <property type="project" value="TreeGrafter"/>
</dbReference>
<dbReference type="NCBIfam" id="NF038214">
    <property type="entry name" value="IS21_help_AAA"/>
    <property type="match status" value="1"/>
</dbReference>
<proteinExistence type="predicted"/>
<keyword evidence="5" id="KW-1185">Reference proteome</keyword>
<feature type="domain" description="IstB-like ATP-binding" evidence="3">
    <location>
        <begin position="9"/>
        <end position="246"/>
    </location>
</feature>
<evidence type="ECO:0000259" key="3">
    <source>
        <dbReference type="Pfam" id="PF01695"/>
    </source>
</evidence>
<dbReference type="InterPro" id="IPR028350">
    <property type="entry name" value="DNAC/IstB-like"/>
</dbReference>
<keyword evidence="2" id="KW-0067">ATP-binding</keyword>